<name>A0A5E8CIW4_9ZZZZ</name>
<evidence type="ECO:0000313" key="1">
    <source>
        <dbReference type="EMBL" id="VVU95323.1"/>
    </source>
</evidence>
<sequence>MSKAIYLGAGTDILPLILYSSIKNWILVDSQPLSEFGIIREKGYERKSFIPELLCKMNKHNFLYQSSNFENKLIFYNSKTKQKVLYYINCAIPEEYNKIKEDISGWNVLVDIGFHPNNIIFDAAAIDTPLLLIGHANTCYYFDKEADDYNDVINTIHLKNFYFSKYELINKQKKIIQCNNICDFEKKRGEFNYDSDYFSPTYEA</sequence>
<gene>
    <name evidence="1" type="ORF">CPAV1605_1074</name>
</gene>
<reference evidence="1" key="1">
    <citation type="submission" date="2019-09" db="EMBL/GenBank/DDBJ databases">
        <authorList>
            <person name="Needham M D."/>
        </authorList>
    </citation>
    <scope>NUCLEOTIDE SEQUENCE</scope>
</reference>
<dbReference type="EMBL" id="CABVLZ010000004">
    <property type="protein sequence ID" value="VVU95323.1"/>
    <property type="molecule type" value="Genomic_DNA"/>
</dbReference>
<protein>
    <submittedName>
        <fullName evidence="1">Uncharacterized protein</fullName>
    </submittedName>
</protein>
<accession>A0A5E8CIW4</accession>
<proteinExistence type="predicted"/>
<dbReference type="AlphaFoldDB" id="A0A5E8CIW4"/>
<organism evidence="1">
    <name type="scientific">seawater metagenome</name>
    <dbReference type="NCBI Taxonomy" id="1561972"/>
    <lineage>
        <taxon>unclassified sequences</taxon>
        <taxon>metagenomes</taxon>
        <taxon>ecological metagenomes</taxon>
    </lineage>
</organism>